<dbReference type="Pfam" id="PF11209">
    <property type="entry name" value="LmeA"/>
    <property type="match status" value="1"/>
</dbReference>
<accession>A0A6V8L485</accession>
<dbReference type="EMBL" id="BLPG01000001">
    <property type="protein sequence ID" value="GFJ91014.1"/>
    <property type="molecule type" value="Genomic_DNA"/>
</dbReference>
<evidence type="ECO:0000313" key="1">
    <source>
        <dbReference type="EMBL" id="GFJ91014.1"/>
    </source>
</evidence>
<comment type="caution">
    <text evidence="1">The sequence shown here is derived from an EMBL/GenBank/DDBJ whole genome shotgun (WGS) entry which is preliminary data.</text>
</comment>
<protein>
    <recommendedName>
        <fullName evidence="3">DUF2993 domain-containing protein</fullName>
    </recommendedName>
</protein>
<evidence type="ECO:0008006" key="3">
    <source>
        <dbReference type="Google" id="ProtNLM"/>
    </source>
</evidence>
<reference evidence="1 2" key="1">
    <citation type="submission" date="2020-03" db="EMBL/GenBank/DDBJ databases">
        <title>Whole genome shotgun sequence of Phytohabitans rumicis NBRC 108638.</title>
        <authorList>
            <person name="Komaki H."/>
            <person name="Tamura T."/>
        </authorList>
    </citation>
    <scope>NUCLEOTIDE SEQUENCE [LARGE SCALE GENOMIC DNA]</scope>
    <source>
        <strain evidence="1 2">NBRC 108638</strain>
    </source>
</reference>
<dbReference type="Proteomes" id="UP000482960">
    <property type="component" value="Unassembled WGS sequence"/>
</dbReference>
<dbReference type="AlphaFoldDB" id="A0A6V8L485"/>
<proteinExistence type="predicted"/>
<gene>
    <name evidence="1" type="ORF">Prum_046560</name>
</gene>
<keyword evidence="2" id="KW-1185">Reference proteome</keyword>
<sequence>MLIVLLVILGGLLAVADRVAASVAERTISDEIAKELVAQDIEASQPEVGIGGFPFLTQVLSGRYESISIRLRDLEGTVAGNGVRLPQLDVDARDVSAPLDAIRSGQGDVVASTVEGTATIAYASIVDLMNQPGLRLSEQDGNLAVTAPLDVLGQRITVSGTAKLTVADNQVRINFENLTSDDLPNVAGAQSAINQYARQISVNMALPELPFQLNVRSVEPLPEGLTVSASAQNVPLNQW</sequence>
<organism evidence="1 2">
    <name type="scientific">Phytohabitans rumicis</name>
    <dbReference type="NCBI Taxonomy" id="1076125"/>
    <lineage>
        <taxon>Bacteria</taxon>
        <taxon>Bacillati</taxon>
        <taxon>Actinomycetota</taxon>
        <taxon>Actinomycetes</taxon>
        <taxon>Micromonosporales</taxon>
        <taxon>Micromonosporaceae</taxon>
    </lineage>
</organism>
<name>A0A6V8L485_9ACTN</name>
<evidence type="ECO:0000313" key="2">
    <source>
        <dbReference type="Proteomes" id="UP000482960"/>
    </source>
</evidence>
<dbReference type="InterPro" id="IPR021373">
    <property type="entry name" value="DUF2993"/>
</dbReference>
<reference evidence="1 2" key="2">
    <citation type="submission" date="2020-03" db="EMBL/GenBank/DDBJ databases">
        <authorList>
            <person name="Ichikawa N."/>
            <person name="Kimura A."/>
            <person name="Kitahashi Y."/>
            <person name="Uohara A."/>
        </authorList>
    </citation>
    <scope>NUCLEOTIDE SEQUENCE [LARGE SCALE GENOMIC DNA]</scope>
    <source>
        <strain evidence="1 2">NBRC 108638</strain>
    </source>
</reference>